<protein>
    <submittedName>
        <fullName evidence="2">Uncharacterized protein</fullName>
    </submittedName>
</protein>
<evidence type="ECO:0000313" key="3">
    <source>
        <dbReference type="Proteomes" id="UP001189429"/>
    </source>
</evidence>
<feature type="compositionally biased region" description="Pro residues" evidence="1">
    <location>
        <begin position="21"/>
        <end position="30"/>
    </location>
</feature>
<evidence type="ECO:0000313" key="2">
    <source>
        <dbReference type="EMBL" id="CAK0831727.1"/>
    </source>
</evidence>
<accession>A0ABN9SJ45</accession>
<keyword evidence="3" id="KW-1185">Reference proteome</keyword>
<comment type="caution">
    <text evidence="2">The sequence shown here is derived from an EMBL/GenBank/DDBJ whole genome shotgun (WGS) entry which is preliminary data.</text>
</comment>
<feature type="region of interest" description="Disordered" evidence="1">
    <location>
        <begin position="407"/>
        <end position="434"/>
    </location>
</feature>
<feature type="region of interest" description="Disordered" evidence="1">
    <location>
        <begin position="1"/>
        <end position="44"/>
    </location>
</feature>
<feature type="region of interest" description="Disordered" evidence="1">
    <location>
        <begin position="173"/>
        <end position="193"/>
    </location>
</feature>
<sequence>MLRPRSAGGTSPVAASAVVPAGPPLPPPVGPAAEEAAPPPTSPLAVPAGAPWGGGGSVDEEVGFLGALAPVETAMIYPVVRGQVDVKAVALVSFSAEAAWLLGSQLPVSPAAGPGCRRGRVARWLCRVRLSGVYSLGGWLSVDGEPDWWTVCRLRGGQVAETRADVGESRVVDADSEAPSNPTHFETEGDRRRHRRGYRGGALINGAYLPVQLVPEMEVGDCAALRWAAFELVSRAGPDGLVARLGIAPTTKREKAGGGTDPQPAAADAAAAGGSVWLWLDNWARSENIGRGGRARREQSVLCEAILVSGAYDQVDVLSLAPFEIIASQIPGIVGAHWGGPSRPQCVNARLCSDARAAVDIAAPALKHCVARMGKGEAEVESMRSRVRNLPAAADVLAPSGLPVAGAAAGSGGPKGRPEWPEGPAKGGKVPDGPQATSACTVAVFNLSRRYWCESPRGSNSTAGRLLILPTRRPTLGYFEAVVSTTLRRHALPWRPANVARPLFQTMSLRFPPRAPLSSVAPA</sequence>
<dbReference type="Proteomes" id="UP001189429">
    <property type="component" value="Unassembled WGS sequence"/>
</dbReference>
<organism evidence="2 3">
    <name type="scientific">Prorocentrum cordatum</name>
    <dbReference type="NCBI Taxonomy" id="2364126"/>
    <lineage>
        <taxon>Eukaryota</taxon>
        <taxon>Sar</taxon>
        <taxon>Alveolata</taxon>
        <taxon>Dinophyceae</taxon>
        <taxon>Prorocentrales</taxon>
        <taxon>Prorocentraceae</taxon>
        <taxon>Prorocentrum</taxon>
    </lineage>
</organism>
<proteinExistence type="predicted"/>
<gene>
    <name evidence="2" type="ORF">PCOR1329_LOCUS29992</name>
</gene>
<feature type="non-terminal residue" evidence="2">
    <location>
        <position position="523"/>
    </location>
</feature>
<reference evidence="2" key="1">
    <citation type="submission" date="2023-10" db="EMBL/GenBank/DDBJ databases">
        <authorList>
            <person name="Chen Y."/>
            <person name="Shah S."/>
            <person name="Dougan E. K."/>
            <person name="Thang M."/>
            <person name="Chan C."/>
        </authorList>
    </citation>
    <scope>NUCLEOTIDE SEQUENCE [LARGE SCALE GENOMIC DNA]</scope>
</reference>
<dbReference type="EMBL" id="CAUYUJ010011423">
    <property type="protein sequence ID" value="CAK0831727.1"/>
    <property type="molecule type" value="Genomic_DNA"/>
</dbReference>
<feature type="compositionally biased region" description="Low complexity" evidence="1">
    <location>
        <begin position="1"/>
        <end position="20"/>
    </location>
</feature>
<evidence type="ECO:0000256" key="1">
    <source>
        <dbReference type="SAM" id="MobiDB-lite"/>
    </source>
</evidence>
<name>A0ABN9SJ45_9DINO</name>